<feature type="transmembrane region" description="Helical" evidence="1">
    <location>
        <begin position="36"/>
        <end position="56"/>
    </location>
</feature>
<dbReference type="Proteomes" id="UP000829196">
    <property type="component" value="Unassembled WGS sequence"/>
</dbReference>
<evidence type="ECO:0000313" key="2">
    <source>
        <dbReference type="EMBL" id="KAI0516579.1"/>
    </source>
</evidence>
<dbReference type="SMR" id="A0A8T3BPW8"/>
<comment type="caution">
    <text evidence="2">The sequence shown here is derived from an EMBL/GenBank/DDBJ whole genome shotgun (WGS) entry which is preliminary data.</text>
</comment>
<dbReference type="EMBL" id="JAGYWB010000007">
    <property type="protein sequence ID" value="KAI0516579.1"/>
    <property type="molecule type" value="Genomic_DNA"/>
</dbReference>
<keyword evidence="1" id="KW-0812">Transmembrane</keyword>
<protein>
    <submittedName>
        <fullName evidence="2">Uncharacterized protein</fullName>
    </submittedName>
</protein>
<proteinExistence type="predicted"/>
<reference evidence="2" key="1">
    <citation type="journal article" date="2022" name="Front. Genet.">
        <title>Chromosome-Scale Assembly of the Dendrobium nobile Genome Provides Insights Into the Molecular Mechanism of the Biosynthesis of the Medicinal Active Ingredient of Dendrobium.</title>
        <authorList>
            <person name="Xu Q."/>
            <person name="Niu S.-C."/>
            <person name="Li K.-L."/>
            <person name="Zheng P.-J."/>
            <person name="Zhang X.-J."/>
            <person name="Jia Y."/>
            <person name="Liu Y."/>
            <person name="Niu Y.-X."/>
            <person name="Yu L.-H."/>
            <person name="Chen D.-F."/>
            <person name="Zhang G.-Q."/>
        </authorList>
    </citation>
    <scope>NUCLEOTIDE SEQUENCE</scope>
    <source>
        <tissue evidence="2">Leaf</tissue>
    </source>
</reference>
<evidence type="ECO:0000256" key="1">
    <source>
        <dbReference type="SAM" id="Phobius"/>
    </source>
</evidence>
<keyword evidence="1" id="KW-1133">Transmembrane helix</keyword>
<keyword evidence="1" id="KW-0472">Membrane</keyword>
<dbReference type="AlphaFoldDB" id="A0A8T3BPW8"/>
<feature type="transmembrane region" description="Helical" evidence="1">
    <location>
        <begin position="68"/>
        <end position="86"/>
    </location>
</feature>
<name>A0A8T3BPW8_DENNO</name>
<accession>A0A8T3BPW8</accession>
<sequence>MQLVHCFRWFKLFFKSTRYLEKLFYADTEREQPSGFAAFLQILSKYAFIIVFLLLFAEYLQECSKRLANIQLVGYLLCFSYPFPALL</sequence>
<organism evidence="2 3">
    <name type="scientific">Dendrobium nobile</name>
    <name type="common">Orchid</name>
    <dbReference type="NCBI Taxonomy" id="94219"/>
    <lineage>
        <taxon>Eukaryota</taxon>
        <taxon>Viridiplantae</taxon>
        <taxon>Streptophyta</taxon>
        <taxon>Embryophyta</taxon>
        <taxon>Tracheophyta</taxon>
        <taxon>Spermatophyta</taxon>
        <taxon>Magnoliopsida</taxon>
        <taxon>Liliopsida</taxon>
        <taxon>Asparagales</taxon>
        <taxon>Orchidaceae</taxon>
        <taxon>Epidendroideae</taxon>
        <taxon>Malaxideae</taxon>
        <taxon>Dendrobiinae</taxon>
        <taxon>Dendrobium</taxon>
    </lineage>
</organism>
<evidence type="ECO:0000313" key="3">
    <source>
        <dbReference type="Proteomes" id="UP000829196"/>
    </source>
</evidence>
<gene>
    <name evidence="2" type="ORF">KFK09_009256</name>
</gene>
<keyword evidence="3" id="KW-1185">Reference proteome</keyword>